<dbReference type="EC" id="7.-.-.-" evidence="6"/>
<comment type="similarity">
    <text evidence="6">Belongs to the RnfG family.</text>
</comment>
<dbReference type="PIRSF" id="PIRSF006091">
    <property type="entry name" value="E_trnsport_RnfG"/>
    <property type="match status" value="1"/>
</dbReference>
<dbReference type="AlphaFoldDB" id="A0A1W1H502"/>
<keyword evidence="3 6" id="KW-0285">Flavoprotein</keyword>
<evidence type="ECO:0000256" key="5">
    <source>
        <dbReference type="ARBA" id="ARBA00022982"/>
    </source>
</evidence>
<dbReference type="NCBIfam" id="NF045876">
    <property type="entry name" value="RnfG_DVU2794"/>
    <property type="match status" value="1"/>
</dbReference>
<evidence type="ECO:0000256" key="3">
    <source>
        <dbReference type="ARBA" id="ARBA00022630"/>
    </source>
</evidence>
<evidence type="ECO:0000313" key="10">
    <source>
        <dbReference type="Proteomes" id="UP000191931"/>
    </source>
</evidence>
<dbReference type="NCBIfam" id="TIGR01947">
    <property type="entry name" value="rnfG"/>
    <property type="match status" value="1"/>
</dbReference>
<keyword evidence="4 6" id="KW-0288">FMN</keyword>
<dbReference type="RefSeq" id="WP_080803938.1">
    <property type="nucleotide sequence ID" value="NZ_LT828545.1"/>
</dbReference>
<organism evidence="9 10">
    <name type="scientific">Desulfamplus magnetovallimortis</name>
    <dbReference type="NCBI Taxonomy" id="1246637"/>
    <lineage>
        <taxon>Bacteria</taxon>
        <taxon>Pseudomonadati</taxon>
        <taxon>Thermodesulfobacteriota</taxon>
        <taxon>Desulfobacteria</taxon>
        <taxon>Desulfobacterales</taxon>
        <taxon>Desulfobacteraceae</taxon>
        <taxon>Desulfamplus</taxon>
    </lineage>
</organism>
<gene>
    <name evidence="6 9" type="primary">rnfG</name>
    <name evidence="9" type="ORF">MTBBW1_1030011</name>
</gene>
<proteinExistence type="inferred from homology"/>
<dbReference type="SMART" id="SM00900">
    <property type="entry name" value="FMN_bind"/>
    <property type="match status" value="1"/>
</dbReference>
<comment type="cofactor">
    <cofactor evidence="6">
        <name>FMN</name>
        <dbReference type="ChEBI" id="CHEBI:58210"/>
    </cofactor>
</comment>
<keyword evidence="7" id="KW-0732">Signal</keyword>
<keyword evidence="6" id="KW-0812">Transmembrane</keyword>
<dbReference type="GO" id="GO:0022900">
    <property type="term" value="P:electron transport chain"/>
    <property type="evidence" value="ECO:0007669"/>
    <property type="project" value="UniProtKB-UniRule"/>
</dbReference>
<feature type="domain" description="FMN-binding" evidence="8">
    <location>
        <begin position="93"/>
        <end position="181"/>
    </location>
</feature>
<comment type="function">
    <text evidence="6">Part of a membrane-bound complex that couples electron transfer with translocation of ions across the membrane.</text>
</comment>
<keyword evidence="6" id="KW-1278">Translocase</keyword>
<keyword evidence="1 6" id="KW-0813">Transport</keyword>
<protein>
    <recommendedName>
        <fullName evidence="6">Ion-translocating oxidoreductase complex subunit G</fullName>
        <ecNumber evidence="6">7.-.-.-</ecNumber>
    </recommendedName>
    <alternativeName>
        <fullName evidence="6">Rnf electron transport complex subunit G</fullName>
    </alternativeName>
</protein>
<reference evidence="9 10" key="1">
    <citation type="submission" date="2017-03" db="EMBL/GenBank/DDBJ databases">
        <authorList>
            <person name="Afonso C.L."/>
            <person name="Miller P.J."/>
            <person name="Scott M.A."/>
            <person name="Spackman E."/>
            <person name="Goraichik I."/>
            <person name="Dimitrov K.M."/>
            <person name="Suarez D.L."/>
            <person name="Swayne D.E."/>
        </authorList>
    </citation>
    <scope>NUCLEOTIDE SEQUENCE [LARGE SCALE GENOMIC DNA]</scope>
    <source>
        <strain evidence="9">PRJEB14757</strain>
    </source>
</reference>
<feature type="chain" id="PRO_5012845459" description="Ion-translocating oxidoreductase complex subunit G" evidence="7">
    <location>
        <begin position="24"/>
        <end position="197"/>
    </location>
</feature>
<dbReference type="EMBL" id="FWEV01000006">
    <property type="protein sequence ID" value="SLM27522.1"/>
    <property type="molecule type" value="Genomic_DNA"/>
</dbReference>
<dbReference type="STRING" id="1246637.MTBBW1_1030011"/>
<sequence>MREMISMVVVLTVLSAFSGGMLAAVKTGTNDKIENQVLKFQKAPAIKLILSDVSNDPLQDRFKIMDQEEEVTFFVGKYDGTPKAITFETKGKGFGGDIGLMVGVNIESDEIIGVAVTTHSETPGLGSRAKDDPKFVSQFAGKTMDKNLGIKKSGGEIDAMSGATITSVGVCLAAQKAQELYTRLKPEIEKQTAQMAN</sequence>
<keyword evidence="2 6" id="KW-0597">Phosphoprotein</keyword>
<dbReference type="HAMAP" id="MF_00479">
    <property type="entry name" value="RsxG_RnfG"/>
    <property type="match status" value="1"/>
</dbReference>
<dbReference type="Pfam" id="PF04205">
    <property type="entry name" value="FMN_bind"/>
    <property type="match status" value="1"/>
</dbReference>
<keyword evidence="6" id="KW-1133">Transmembrane helix</keyword>
<evidence type="ECO:0000256" key="6">
    <source>
        <dbReference type="HAMAP-Rule" id="MF_00479"/>
    </source>
</evidence>
<keyword evidence="6" id="KW-1003">Cell membrane</keyword>
<evidence type="ECO:0000256" key="1">
    <source>
        <dbReference type="ARBA" id="ARBA00022448"/>
    </source>
</evidence>
<evidence type="ECO:0000256" key="7">
    <source>
        <dbReference type="SAM" id="SignalP"/>
    </source>
</evidence>
<dbReference type="PANTHER" id="PTHR36118">
    <property type="entry name" value="ION-TRANSLOCATING OXIDOREDUCTASE COMPLEX SUBUNIT G"/>
    <property type="match status" value="1"/>
</dbReference>
<keyword evidence="10" id="KW-1185">Reference proteome</keyword>
<dbReference type="OrthoDB" id="9787579at2"/>
<dbReference type="GO" id="GO:0005886">
    <property type="term" value="C:plasma membrane"/>
    <property type="evidence" value="ECO:0007669"/>
    <property type="project" value="UniProtKB-SubCell"/>
</dbReference>
<comment type="subcellular location">
    <subcellularLocation>
        <location evidence="6">Cell membrane</location>
        <topology evidence="6">Single-pass membrane protein</topology>
    </subcellularLocation>
</comment>
<comment type="subunit">
    <text evidence="6">The complex is composed of six subunits: RnfA, RnfB, RnfC, RnfD, RnfE and RnfG.</text>
</comment>
<keyword evidence="5 6" id="KW-0249">Electron transport</keyword>
<name>A0A1W1H502_9BACT</name>
<dbReference type="InterPro" id="IPR010209">
    <property type="entry name" value="Ion_transpt_RnfG/RsxG"/>
</dbReference>
<dbReference type="PANTHER" id="PTHR36118:SF1">
    <property type="entry name" value="ION-TRANSLOCATING OXIDOREDUCTASE COMPLEX SUBUNIT G"/>
    <property type="match status" value="1"/>
</dbReference>
<feature type="modified residue" description="FMN phosphoryl threonine" evidence="6">
    <location>
        <position position="164"/>
    </location>
</feature>
<dbReference type="InterPro" id="IPR007329">
    <property type="entry name" value="FMN-bd"/>
</dbReference>
<evidence type="ECO:0000256" key="4">
    <source>
        <dbReference type="ARBA" id="ARBA00022643"/>
    </source>
</evidence>
<dbReference type="GO" id="GO:0010181">
    <property type="term" value="F:FMN binding"/>
    <property type="evidence" value="ECO:0007669"/>
    <property type="project" value="InterPro"/>
</dbReference>
<evidence type="ECO:0000313" key="9">
    <source>
        <dbReference type="EMBL" id="SLM27522.1"/>
    </source>
</evidence>
<dbReference type="Proteomes" id="UP000191931">
    <property type="component" value="Unassembled WGS sequence"/>
</dbReference>
<feature type="signal peptide" evidence="7">
    <location>
        <begin position="1"/>
        <end position="23"/>
    </location>
</feature>
<evidence type="ECO:0000256" key="2">
    <source>
        <dbReference type="ARBA" id="ARBA00022553"/>
    </source>
</evidence>
<evidence type="ECO:0000259" key="8">
    <source>
        <dbReference type="SMART" id="SM00900"/>
    </source>
</evidence>
<keyword evidence="6" id="KW-0472">Membrane</keyword>
<accession>A0A1W1H502</accession>
<dbReference type="GO" id="GO:0009055">
    <property type="term" value="F:electron transfer activity"/>
    <property type="evidence" value="ECO:0007669"/>
    <property type="project" value="InterPro"/>
</dbReference>